<evidence type="ECO:0000256" key="9">
    <source>
        <dbReference type="ARBA" id="ARBA00022516"/>
    </source>
</evidence>
<evidence type="ECO:0000256" key="7">
    <source>
        <dbReference type="ARBA" id="ARBA00019373"/>
    </source>
</evidence>
<evidence type="ECO:0000256" key="13">
    <source>
        <dbReference type="ARBA" id="ARBA00022989"/>
    </source>
</evidence>
<evidence type="ECO:0000256" key="19">
    <source>
        <dbReference type="SAM" id="Phobius"/>
    </source>
</evidence>
<gene>
    <name evidence="20" type="ORF">BN1012_Phect2787</name>
</gene>
<keyword evidence="21" id="KW-1185">Reference proteome</keyword>
<evidence type="ECO:0000256" key="2">
    <source>
        <dbReference type="ARBA" id="ARBA00004651"/>
    </source>
</evidence>
<evidence type="ECO:0000256" key="11">
    <source>
        <dbReference type="ARBA" id="ARBA00022692"/>
    </source>
</evidence>
<evidence type="ECO:0000256" key="15">
    <source>
        <dbReference type="ARBA" id="ARBA00023136"/>
    </source>
</evidence>
<dbReference type="AlphaFoldDB" id="X5MN55"/>
<evidence type="ECO:0000256" key="4">
    <source>
        <dbReference type="ARBA" id="ARBA00005189"/>
    </source>
</evidence>
<keyword evidence="10 18" id="KW-0808">Transferase</keyword>
<dbReference type="PATRIC" id="fig|1458461.3.peg.2793"/>
<feature type="transmembrane region" description="Helical" evidence="19">
    <location>
        <begin position="156"/>
        <end position="177"/>
    </location>
</feature>
<feature type="transmembrane region" description="Helical" evidence="19">
    <location>
        <begin position="65"/>
        <end position="84"/>
    </location>
</feature>
<comment type="similarity">
    <text evidence="5 18">Belongs to the CDS family.</text>
</comment>
<dbReference type="Pfam" id="PF01148">
    <property type="entry name" value="CTP_transf_1"/>
    <property type="match status" value="1"/>
</dbReference>
<reference evidence="20 21" key="1">
    <citation type="journal article" date="2014" name="Front. Genet.">
        <title>Genome and metabolic network of "Candidatus Phaeomarinobacter ectocarpi" Ec32, a new candidate genus of Alphaproteobacteria frequently associated with brown algae.</title>
        <authorList>
            <person name="Dittami S.M."/>
            <person name="Barbeyron T."/>
            <person name="Boyen C."/>
            <person name="Cambefort J."/>
            <person name="Collet G."/>
            <person name="Delage L."/>
            <person name="Gobet A."/>
            <person name="Groisillier A."/>
            <person name="Leblanc C."/>
            <person name="Michel G."/>
            <person name="Scornet D."/>
            <person name="Siegel A."/>
            <person name="Tapia J.E."/>
            <person name="Tonon T."/>
        </authorList>
    </citation>
    <scope>NUCLEOTIDE SEQUENCE [LARGE SCALE GENOMIC DNA]</scope>
    <source>
        <strain evidence="20 21">Ec32</strain>
    </source>
</reference>
<dbReference type="GO" id="GO:0016024">
    <property type="term" value="P:CDP-diacylglycerol biosynthetic process"/>
    <property type="evidence" value="ECO:0007669"/>
    <property type="project" value="UniProtKB-UniPathway"/>
</dbReference>
<dbReference type="Proteomes" id="UP000032160">
    <property type="component" value="Chromosome I"/>
</dbReference>
<feature type="transmembrane region" description="Helical" evidence="19">
    <location>
        <begin position="231"/>
        <end position="249"/>
    </location>
</feature>
<keyword evidence="8" id="KW-1003">Cell membrane</keyword>
<keyword evidence="15 19" id="KW-0472">Membrane</keyword>
<evidence type="ECO:0000256" key="18">
    <source>
        <dbReference type="RuleBase" id="RU003938"/>
    </source>
</evidence>
<feature type="transmembrane region" description="Helical" evidence="19">
    <location>
        <begin position="91"/>
        <end position="109"/>
    </location>
</feature>
<dbReference type="PROSITE" id="PS01315">
    <property type="entry name" value="CDS"/>
    <property type="match status" value="1"/>
</dbReference>
<evidence type="ECO:0000256" key="5">
    <source>
        <dbReference type="ARBA" id="ARBA00010185"/>
    </source>
</evidence>
<keyword evidence="17" id="KW-1208">Phospholipid metabolism</keyword>
<keyword evidence="14" id="KW-0443">Lipid metabolism</keyword>
<name>X5MN55_9HYPH</name>
<evidence type="ECO:0000313" key="20">
    <source>
        <dbReference type="EMBL" id="CDO61000.1"/>
    </source>
</evidence>
<organism evidence="20 21">
    <name type="scientific">Candidatus Phaeomarinibacter ectocarpi</name>
    <dbReference type="NCBI Taxonomy" id="1458461"/>
    <lineage>
        <taxon>Bacteria</taxon>
        <taxon>Pseudomonadati</taxon>
        <taxon>Pseudomonadota</taxon>
        <taxon>Alphaproteobacteria</taxon>
        <taxon>Hyphomicrobiales</taxon>
        <taxon>Parvibaculaceae</taxon>
        <taxon>Candidatus Phaeomarinibacter</taxon>
    </lineage>
</organism>
<dbReference type="PANTHER" id="PTHR46382">
    <property type="entry name" value="PHOSPHATIDATE CYTIDYLYLTRANSFERASE"/>
    <property type="match status" value="1"/>
</dbReference>
<evidence type="ECO:0000313" key="21">
    <source>
        <dbReference type="Proteomes" id="UP000032160"/>
    </source>
</evidence>
<keyword evidence="11 18" id="KW-0812">Transmembrane</keyword>
<comment type="subcellular location">
    <subcellularLocation>
        <location evidence="2">Cell membrane</location>
        <topology evidence="2">Multi-pass membrane protein</topology>
    </subcellularLocation>
</comment>
<feature type="transmembrane region" description="Helical" evidence="19">
    <location>
        <begin position="115"/>
        <end position="136"/>
    </location>
</feature>
<dbReference type="InterPro" id="IPR000374">
    <property type="entry name" value="PC_trans"/>
</dbReference>
<dbReference type="PANTHER" id="PTHR46382:SF1">
    <property type="entry name" value="PHOSPHATIDATE CYTIDYLYLTRANSFERASE"/>
    <property type="match status" value="1"/>
</dbReference>
<keyword evidence="9" id="KW-0444">Lipid biosynthesis</keyword>
<keyword evidence="12 18" id="KW-0548">Nucleotidyltransferase</keyword>
<comment type="pathway">
    <text evidence="3 18">Phospholipid metabolism; CDP-diacylglycerol biosynthesis; CDP-diacylglycerol from sn-glycerol 3-phosphate: step 3/3.</text>
</comment>
<dbReference type="HOGENOM" id="CLU_037294_1_1_5"/>
<evidence type="ECO:0000256" key="3">
    <source>
        <dbReference type="ARBA" id="ARBA00005119"/>
    </source>
</evidence>
<evidence type="ECO:0000256" key="10">
    <source>
        <dbReference type="ARBA" id="ARBA00022679"/>
    </source>
</evidence>
<dbReference type="KEGG" id="pect:BN1012_Phect2787"/>
<dbReference type="GO" id="GO:0005886">
    <property type="term" value="C:plasma membrane"/>
    <property type="evidence" value="ECO:0007669"/>
    <property type="project" value="UniProtKB-SubCell"/>
</dbReference>
<sequence length="262" mass="27072">MLAPGAIYLVYLGGLAFTALIMLAAVLMTYEWARLVRGSHLNADYVIHAVTAIIAVGLAGAGMPLFALLAAAVGFAVAMGVVVWRDEGKRWPMIGFPYILLPCIAIVWLRSGGDWGMWTLYWLLAVVWATDIMAFVTGRTIGGPKLAPRFSPAKTWSGLLGGVAGASVAGAATSIILGLDSPILLALISGATAVIAQIGDIAESALKRYADVKDSGALIPGHGGVLDRVDGLIFAAVATAFVALIGILAEEGKGIGLGIFVL</sequence>
<evidence type="ECO:0000256" key="12">
    <source>
        <dbReference type="ARBA" id="ARBA00022695"/>
    </source>
</evidence>
<feature type="transmembrane region" description="Helical" evidence="19">
    <location>
        <begin position="6"/>
        <end position="30"/>
    </location>
</feature>
<keyword evidence="16" id="KW-0594">Phospholipid biosynthesis</keyword>
<evidence type="ECO:0000256" key="1">
    <source>
        <dbReference type="ARBA" id="ARBA00001698"/>
    </source>
</evidence>
<evidence type="ECO:0000256" key="14">
    <source>
        <dbReference type="ARBA" id="ARBA00023098"/>
    </source>
</evidence>
<keyword evidence="13 19" id="KW-1133">Transmembrane helix</keyword>
<comment type="pathway">
    <text evidence="4">Lipid metabolism.</text>
</comment>
<dbReference type="GO" id="GO:0004605">
    <property type="term" value="F:phosphatidate cytidylyltransferase activity"/>
    <property type="evidence" value="ECO:0007669"/>
    <property type="project" value="UniProtKB-EC"/>
</dbReference>
<evidence type="ECO:0000256" key="17">
    <source>
        <dbReference type="ARBA" id="ARBA00023264"/>
    </source>
</evidence>
<evidence type="ECO:0000256" key="8">
    <source>
        <dbReference type="ARBA" id="ARBA00022475"/>
    </source>
</evidence>
<dbReference type="UniPathway" id="UPA00557">
    <property type="reaction ID" value="UER00614"/>
</dbReference>
<comment type="catalytic activity">
    <reaction evidence="1 18">
        <text>a 1,2-diacyl-sn-glycero-3-phosphate + CTP + H(+) = a CDP-1,2-diacyl-sn-glycerol + diphosphate</text>
        <dbReference type="Rhea" id="RHEA:16229"/>
        <dbReference type="ChEBI" id="CHEBI:15378"/>
        <dbReference type="ChEBI" id="CHEBI:33019"/>
        <dbReference type="ChEBI" id="CHEBI:37563"/>
        <dbReference type="ChEBI" id="CHEBI:58332"/>
        <dbReference type="ChEBI" id="CHEBI:58608"/>
        <dbReference type="EC" id="2.7.7.41"/>
    </reaction>
</comment>
<feature type="transmembrane region" description="Helical" evidence="19">
    <location>
        <begin position="42"/>
        <end position="59"/>
    </location>
</feature>
<evidence type="ECO:0000256" key="6">
    <source>
        <dbReference type="ARBA" id="ARBA00012487"/>
    </source>
</evidence>
<dbReference type="EMBL" id="HG966617">
    <property type="protein sequence ID" value="CDO61000.1"/>
    <property type="molecule type" value="Genomic_DNA"/>
</dbReference>
<evidence type="ECO:0000256" key="16">
    <source>
        <dbReference type="ARBA" id="ARBA00023209"/>
    </source>
</evidence>
<dbReference type="EC" id="2.7.7.41" evidence="6 18"/>
<accession>X5MN55</accession>
<protein>
    <recommendedName>
        <fullName evidence="7 18">Phosphatidate cytidylyltransferase</fullName>
        <ecNumber evidence="6 18">2.7.7.41</ecNumber>
    </recommendedName>
</protein>
<proteinExistence type="inferred from homology"/>
<dbReference type="STRING" id="1458461.BN1012_Phect2787"/>